<accession>A0ABM8XV01</accession>
<reference evidence="1 2" key="1">
    <citation type="submission" date="2021-08" db="EMBL/GenBank/DDBJ databases">
        <authorList>
            <person name="Peeters C."/>
        </authorList>
    </citation>
    <scope>NUCLEOTIDE SEQUENCE [LARGE SCALE GENOMIC DNA]</scope>
    <source>
        <strain evidence="1 2">LMG 21510</strain>
    </source>
</reference>
<gene>
    <name evidence="1" type="ORF">LMG21510_05042</name>
</gene>
<keyword evidence="2" id="KW-1185">Reference proteome</keyword>
<dbReference type="EMBL" id="CAJZAH010000011">
    <property type="protein sequence ID" value="CAG9184217.1"/>
    <property type="molecule type" value="Genomic_DNA"/>
</dbReference>
<dbReference type="Proteomes" id="UP000721236">
    <property type="component" value="Unassembled WGS sequence"/>
</dbReference>
<proteinExistence type="predicted"/>
<organism evidence="1 2">
    <name type="scientific">Cupriavidus respiraculi</name>
    <dbReference type="NCBI Taxonomy" id="195930"/>
    <lineage>
        <taxon>Bacteria</taxon>
        <taxon>Pseudomonadati</taxon>
        <taxon>Pseudomonadota</taxon>
        <taxon>Betaproteobacteria</taxon>
        <taxon>Burkholderiales</taxon>
        <taxon>Burkholderiaceae</taxon>
        <taxon>Cupriavidus</taxon>
    </lineage>
</organism>
<protein>
    <submittedName>
        <fullName evidence="1">Uncharacterized protein</fullName>
    </submittedName>
</protein>
<evidence type="ECO:0000313" key="2">
    <source>
        <dbReference type="Proteomes" id="UP000721236"/>
    </source>
</evidence>
<comment type="caution">
    <text evidence="1">The sequence shown here is derived from an EMBL/GenBank/DDBJ whole genome shotgun (WGS) entry which is preliminary data.</text>
</comment>
<name>A0ABM8XV01_9BURK</name>
<dbReference type="RefSeq" id="WP_224044574.1">
    <property type="nucleotide sequence ID" value="NZ_CAJZAH010000011.1"/>
</dbReference>
<sequence>MTPVQIRFARDMRCCRSARSELGLACAQPRQLCCAWWHVERIAHAKGLPVLKEFAEHLLGFWPLCDVFYAFAAGKQMSALALACVERWLQMPDDEARAAYRSQVVVATQVYRTECGPDNPAAFVATFDVLCGAAQQRR</sequence>
<evidence type="ECO:0000313" key="1">
    <source>
        <dbReference type="EMBL" id="CAG9184217.1"/>
    </source>
</evidence>